<keyword evidence="4" id="KW-0804">Transcription</keyword>
<proteinExistence type="predicted"/>
<dbReference type="InterPro" id="IPR037923">
    <property type="entry name" value="HTH-like"/>
</dbReference>
<dbReference type="PANTHER" id="PTHR46796">
    <property type="entry name" value="HTH-TYPE TRANSCRIPTIONAL ACTIVATOR RHAS-RELATED"/>
    <property type="match status" value="1"/>
</dbReference>
<dbReference type="PRINTS" id="PR00032">
    <property type="entry name" value="HTHARAC"/>
</dbReference>
<dbReference type="Pfam" id="PF12833">
    <property type="entry name" value="HTH_18"/>
    <property type="match status" value="1"/>
</dbReference>
<dbReference type="InterPro" id="IPR018060">
    <property type="entry name" value="HTH_AraC"/>
</dbReference>
<evidence type="ECO:0000256" key="2">
    <source>
        <dbReference type="ARBA" id="ARBA00023125"/>
    </source>
</evidence>
<dbReference type="InterPro" id="IPR020449">
    <property type="entry name" value="Tscrpt_reg_AraC-type_HTH"/>
</dbReference>
<sequence length="285" mass="31481">MQDGFHNERLSVLPRSVVKDALGRRLLRRLVVTHAGYYPRAETHLMERPGGAPETILLVCTDGTGFVEMLGQQHRLGAGHAVVIPSGVPHVYGAAADRPWSIWWCHLQGSDVGELLSVGELDALRPLVVLRNVERVVALLDEILSTLERDHAPVRLLATTAAAWRLLAQLAVDRLEPAPGDPLERAMEYVKDRVDGPLRVPELAAMVGVSPSRLGALFRRATGGGVIAYQTSLRMARARHLLDTTAAPVKAVADEIGYDDPYYFSRLFRRIHDVSPSEYRRRVKG</sequence>
<name>A0A163S4T7_9CELL</name>
<dbReference type="PANTHER" id="PTHR46796:SF7">
    <property type="entry name" value="ARAC FAMILY TRANSCRIPTIONAL REGULATOR"/>
    <property type="match status" value="1"/>
</dbReference>
<dbReference type="GO" id="GO:0003700">
    <property type="term" value="F:DNA-binding transcription factor activity"/>
    <property type="evidence" value="ECO:0007669"/>
    <property type="project" value="InterPro"/>
</dbReference>
<protein>
    <submittedName>
        <fullName evidence="6">Arabinose operon regulatory protein</fullName>
    </submittedName>
</protein>
<dbReference type="AlphaFoldDB" id="A0A163S4T7"/>
<evidence type="ECO:0000256" key="3">
    <source>
        <dbReference type="ARBA" id="ARBA00023159"/>
    </source>
</evidence>
<organism evidence="6 8">
    <name type="scientific">Oerskovia enterophila</name>
    <dbReference type="NCBI Taxonomy" id="43678"/>
    <lineage>
        <taxon>Bacteria</taxon>
        <taxon>Bacillati</taxon>
        <taxon>Actinomycetota</taxon>
        <taxon>Actinomycetes</taxon>
        <taxon>Micrococcales</taxon>
        <taxon>Cellulomonadaceae</taxon>
        <taxon>Oerskovia</taxon>
    </lineage>
</organism>
<dbReference type="CDD" id="cd06986">
    <property type="entry name" value="cupin_MmsR-like_N"/>
    <property type="match status" value="1"/>
</dbReference>
<evidence type="ECO:0000313" key="9">
    <source>
        <dbReference type="Proteomes" id="UP000093412"/>
    </source>
</evidence>
<evidence type="ECO:0000313" key="6">
    <source>
        <dbReference type="EMBL" id="KZM36014.1"/>
    </source>
</evidence>
<keyword evidence="3" id="KW-0010">Activator</keyword>
<dbReference type="SUPFAM" id="SSF46689">
    <property type="entry name" value="Homeodomain-like"/>
    <property type="match status" value="2"/>
</dbReference>
<evidence type="ECO:0000313" key="8">
    <source>
        <dbReference type="Proteomes" id="UP000076447"/>
    </source>
</evidence>
<dbReference type="EMBL" id="MAQA01000004">
    <property type="protein sequence ID" value="OCI32640.1"/>
    <property type="molecule type" value="Genomic_DNA"/>
</dbReference>
<dbReference type="SMART" id="SM00342">
    <property type="entry name" value="HTH_ARAC"/>
    <property type="match status" value="1"/>
</dbReference>
<evidence type="ECO:0000256" key="4">
    <source>
        <dbReference type="ARBA" id="ARBA00023163"/>
    </source>
</evidence>
<dbReference type="InterPro" id="IPR050204">
    <property type="entry name" value="AraC_XylS_family_regulators"/>
</dbReference>
<dbReference type="Pfam" id="PF02311">
    <property type="entry name" value="AraC_binding"/>
    <property type="match status" value="1"/>
</dbReference>
<dbReference type="Proteomes" id="UP000076447">
    <property type="component" value="Unassembled WGS sequence"/>
</dbReference>
<keyword evidence="2" id="KW-0238">DNA-binding</keyword>
<dbReference type="STRING" id="43678.OJAG_13400"/>
<evidence type="ECO:0000313" key="7">
    <source>
        <dbReference type="EMBL" id="OCI32640.1"/>
    </source>
</evidence>
<reference evidence="6 8" key="1">
    <citation type="submission" date="2016-01" db="EMBL/GenBank/DDBJ databases">
        <title>Genome sequence of Oerskovia enterophila VJag, an agar and cellulose degrading bacterium.</title>
        <authorList>
            <person name="Poehlein A."/>
            <person name="Jag V."/>
            <person name="Bengelsdorf F."/>
            <person name="Duerre P."/>
            <person name="Daniel R."/>
        </authorList>
    </citation>
    <scope>NUCLEOTIDE SEQUENCE [LARGE SCALE GENOMIC DNA]</scope>
    <source>
        <strain evidence="6 8">VJag</strain>
    </source>
</reference>
<dbReference type="PROSITE" id="PS01124">
    <property type="entry name" value="HTH_ARAC_FAMILY_2"/>
    <property type="match status" value="1"/>
</dbReference>
<dbReference type="InterPro" id="IPR009057">
    <property type="entry name" value="Homeodomain-like_sf"/>
</dbReference>
<accession>A0A163S4T7</accession>
<evidence type="ECO:0000259" key="5">
    <source>
        <dbReference type="PROSITE" id="PS01124"/>
    </source>
</evidence>
<dbReference type="Proteomes" id="UP000093412">
    <property type="component" value="Unassembled WGS sequence"/>
</dbReference>
<dbReference type="Gene3D" id="1.10.10.60">
    <property type="entry name" value="Homeodomain-like"/>
    <property type="match status" value="1"/>
</dbReference>
<dbReference type="PATRIC" id="fig|43678.3.peg.1399"/>
<keyword evidence="9" id="KW-1185">Reference proteome</keyword>
<reference evidence="7 9" key="2">
    <citation type="submission" date="2016-06" db="EMBL/GenBank/DDBJ databases">
        <title>Genome sequence of Oerskovia enterophila DSM 43852.</title>
        <authorList>
            <person name="Poehlein A."/>
            <person name="Jag V."/>
            <person name="Bengelsdorf F.R."/>
            <person name="Daniel R."/>
            <person name="Duerre P."/>
        </authorList>
    </citation>
    <scope>NUCLEOTIDE SEQUENCE [LARGE SCALE GENOMIC DNA]</scope>
    <source>
        <strain evidence="7 9">DSM 43852</strain>
    </source>
</reference>
<dbReference type="Gene3D" id="2.60.120.280">
    <property type="entry name" value="Regulatory protein AraC"/>
    <property type="match status" value="1"/>
</dbReference>
<evidence type="ECO:0000256" key="1">
    <source>
        <dbReference type="ARBA" id="ARBA00023015"/>
    </source>
</evidence>
<dbReference type="InterPro" id="IPR003313">
    <property type="entry name" value="AraC-bd"/>
</dbReference>
<dbReference type="GO" id="GO:0043565">
    <property type="term" value="F:sequence-specific DNA binding"/>
    <property type="evidence" value="ECO:0007669"/>
    <property type="project" value="InterPro"/>
</dbReference>
<gene>
    <name evidence="6" type="primary">araC</name>
    <name evidence="7" type="ORF">OERS_05690</name>
    <name evidence="6" type="ORF">OJAG_13400</name>
</gene>
<feature type="domain" description="HTH araC/xylS-type" evidence="5">
    <location>
        <begin position="184"/>
        <end position="282"/>
    </location>
</feature>
<dbReference type="InterPro" id="IPR018062">
    <property type="entry name" value="HTH_AraC-typ_CS"/>
</dbReference>
<keyword evidence="1" id="KW-0805">Transcription regulation</keyword>
<dbReference type="PROSITE" id="PS00041">
    <property type="entry name" value="HTH_ARAC_FAMILY_1"/>
    <property type="match status" value="1"/>
</dbReference>
<dbReference type="SUPFAM" id="SSF51215">
    <property type="entry name" value="Regulatory protein AraC"/>
    <property type="match status" value="1"/>
</dbReference>
<comment type="caution">
    <text evidence="6">The sequence shown here is derived from an EMBL/GenBank/DDBJ whole genome shotgun (WGS) entry which is preliminary data.</text>
</comment>
<dbReference type="EMBL" id="LRIE01000062">
    <property type="protein sequence ID" value="KZM36014.1"/>
    <property type="molecule type" value="Genomic_DNA"/>
</dbReference>